<evidence type="ECO:0000256" key="3">
    <source>
        <dbReference type="ARBA" id="ARBA00022692"/>
    </source>
</evidence>
<dbReference type="AlphaFoldDB" id="A0A101FU81"/>
<dbReference type="GO" id="GO:0043190">
    <property type="term" value="C:ATP-binding cassette (ABC) transporter complex"/>
    <property type="evidence" value="ECO:0007669"/>
    <property type="project" value="InterPro"/>
</dbReference>
<accession>A0A101FU81</accession>
<dbReference type="SUPFAM" id="SSF81345">
    <property type="entry name" value="ABC transporter involved in vitamin B12 uptake, BtuC"/>
    <property type="match status" value="1"/>
</dbReference>
<evidence type="ECO:0000256" key="4">
    <source>
        <dbReference type="ARBA" id="ARBA00022989"/>
    </source>
</evidence>
<dbReference type="CDD" id="cd06550">
    <property type="entry name" value="TM_ABC_iron-siderophores_like"/>
    <property type="match status" value="1"/>
</dbReference>
<sequence length="264" mass="27721">MIEIFAYEFMQRALLAGIVAAILCGVIGVYVILNRIVFIGGGIAHTAFGGIGLGYLIGKDPLIFAVLFSVAAALGIGAISDRSKVSEDTAIGVFWAAGMSLGIVFVSVSRGYAPDLFDYLFGNILAVSWGDLRLISILTLAMLVLVALLNKDLLILSFDPSYGEAVGLPVKELHLLLLCMVALSVVVLIKIVGIILVIALLTIPGAIGRQHARSIKGIMALSILLGASFVFVGLVISYQLNIPSGATIILAAAATFFVSTLLTR</sequence>
<feature type="transmembrane region" description="Helical" evidence="6">
    <location>
        <begin position="215"/>
        <end position="236"/>
    </location>
</feature>
<feature type="transmembrane region" description="Helical" evidence="6">
    <location>
        <begin position="175"/>
        <end position="203"/>
    </location>
</feature>
<organism evidence="7 10">
    <name type="scientific">Methanothrix harundinacea</name>
    <dbReference type="NCBI Taxonomy" id="301375"/>
    <lineage>
        <taxon>Archaea</taxon>
        <taxon>Methanobacteriati</taxon>
        <taxon>Methanobacteriota</taxon>
        <taxon>Stenosarchaea group</taxon>
        <taxon>Methanomicrobia</taxon>
        <taxon>Methanotrichales</taxon>
        <taxon>Methanotrichaceae</taxon>
        <taxon>Methanothrix</taxon>
    </lineage>
</organism>
<feature type="transmembrane region" description="Helical" evidence="6">
    <location>
        <begin position="242"/>
        <end position="262"/>
    </location>
</feature>
<evidence type="ECO:0000256" key="6">
    <source>
        <dbReference type="SAM" id="Phobius"/>
    </source>
</evidence>
<evidence type="ECO:0000256" key="5">
    <source>
        <dbReference type="ARBA" id="ARBA00023136"/>
    </source>
</evidence>
<proteinExistence type="inferred from homology"/>
<gene>
    <name evidence="7" type="ORF">XD72_1017</name>
    <name evidence="8" type="ORF">XE07_0516</name>
</gene>
<evidence type="ECO:0000313" key="10">
    <source>
        <dbReference type="Proteomes" id="UP000057043"/>
    </source>
</evidence>
<comment type="caution">
    <text evidence="7">The sequence shown here is derived from an EMBL/GenBank/DDBJ whole genome shotgun (WGS) entry which is preliminary data.</text>
</comment>
<evidence type="ECO:0000313" key="7">
    <source>
        <dbReference type="EMBL" id="KUK44565.1"/>
    </source>
</evidence>
<dbReference type="PANTHER" id="PTHR30477">
    <property type="entry name" value="ABC-TRANSPORTER METAL-BINDING PROTEIN"/>
    <property type="match status" value="1"/>
</dbReference>
<feature type="transmembrane region" description="Helical" evidence="6">
    <location>
        <begin position="12"/>
        <end position="32"/>
    </location>
</feature>
<dbReference type="Pfam" id="PF00950">
    <property type="entry name" value="ABC-3"/>
    <property type="match status" value="1"/>
</dbReference>
<dbReference type="Gene3D" id="1.10.3470.10">
    <property type="entry name" value="ABC transporter involved in vitamin B12 uptake, BtuC"/>
    <property type="match status" value="1"/>
</dbReference>
<dbReference type="PANTHER" id="PTHR30477:SF18">
    <property type="entry name" value="METAL TRANSPORT SYSTEM MEMBRANE PROTEIN CT_417-RELATED"/>
    <property type="match status" value="1"/>
</dbReference>
<evidence type="ECO:0000256" key="2">
    <source>
        <dbReference type="ARBA" id="ARBA00008034"/>
    </source>
</evidence>
<dbReference type="InterPro" id="IPR037294">
    <property type="entry name" value="ABC_BtuC-like"/>
</dbReference>
<dbReference type="GO" id="GO:0010043">
    <property type="term" value="P:response to zinc ion"/>
    <property type="evidence" value="ECO:0007669"/>
    <property type="project" value="TreeGrafter"/>
</dbReference>
<keyword evidence="5 6" id="KW-0472">Membrane</keyword>
<dbReference type="PATRIC" id="fig|301375.6.peg.1419"/>
<feature type="transmembrane region" description="Helical" evidence="6">
    <location>
        <begin position="38"/>
        <end position="57"/>
    </location>
</feature>
<dbReference type="Proteomes" id="UP000053961">
    <property type="component" value="Unassembled WGS sequence"/>
</dbReference>
<keyword evidence="4 6" id="KW-1133">Transmembrane helix</keyword>
<comment type="subcellular location">
    <subcellularLocation>
        <location evidence="1">Membrane</location>
        <topology evidence="1">Multi-pass membrane protein</topology>
    </subcellularLocation>
</comment>
<name>A0A101FU81_9EURY</name>
<keyword evidence="3 6" id="KW-0812">Transmembrane</keyword>
<dbReference type="EMBL" id="LGHB01000004">
    <property type="protein sequence ID" value="KUK97131.1"/>
    <property type="molecule type" value="Genomic_DNA"/>
</dbReference>
<feature type="transmembrane region" description="Helical" evidence="6">
    <location>
        <begin position="134"/>
        <end position="155"/>
    </location>
</feature>
<evidence type="ECO:0000313" key="9">
    <source>
        <dbReference type="Proteomes" id="UP000053961"/>
    </source>
</evidence>
<dbReference type="InterPro" id="IPR001626">
    <property type="entry name" value="ABC_TroCD"/>
</dbReference>
<dbReference type="Proteomes" id="UP000057043">
    <property type="component" value="Unassembled WGS sequence"/>
</dbReference>
<reference evidence="9 10" key="2">
    <citation type="journal article" date="2015" name="MBio">
        <title>Genome-Resolved Metagenomic Analysis Reveals Roles for Candidate Phyla and Other Microbial Community Members in Biogeochemical Transformations in Oil Reservoirs.</title>
        <authorList>
            <person name="Hu P."/>
            <person name="Tom L."/>
            <person name="Singh A."/>
            <person name="Thomas B.C."/>
            <person name="Baker B.J."/>
            <person name="Piceno Y.M."/>
            <person name="Andersen G.L."/>
            <person name="Banfield J.F."/>
        </authorList>
    </citation>
    <scope>NUCLEOTIDE SEQUENCE [LARGE SCALE GENOMIC DNA]</scope>
    <source>
        <strain evidence="7">57_489</strain>
    </source>
</reference>
<evidence type="ECO:0000313" key="8">
    <source>
        <dbReference type="EMBL" id="KUK97131.1"/>
    </source>
</evidence>
<evidence type="ECO:0000256" key="1">
    <source>
        <dbReference type="ARBA" id="ARBA00004141"/>
    </source>
</evidence>
<feature type="transmembrane region" description="Helical" evidence="6">
    <location>
        <begin position="92"/>
        <end position="113"/>
    </location>
</feature>
<comment type="similarity">
    <text evidence="2">Belongs to the ABC-3 integral membrane protein family.</text>
</comment>
<dbReference type="EMBL" id="LGFT01000021">
    <property type="protein sequence ID" value="KUK44565.1"/>
    <property type="molecule type" value="Genomic_DNA"/>
</dbReference>
<reference evidence="8" key="1">
    <citation type="journal article" date="2015" name="MBio">
        <title>Genome-resolved metagenomic analysis reveals roles for candidate phyla and other microbial community members in biogeochemical transformations in oil reservoirs.</title>
        <authorList>
            <person name="Hu P."/>
            <person name="Tom L."/>
            <person name="Singh A."/>
            <person name="Thomas B.C."/>
            <person name="Baker B.J."/>
            <person name="Piceno Y.M."/>
            <person name="Andersen G.L."/>
            <person name="Banfield J.F."/>
        </authorList>
    </citation>
    <scope>NUCLEOTIDE SEQUENCE [LARGE SCALE GENOMIC DNA]</scope>
    <source>
        <strain evidence="8">56_747</strain>
    </source>
</reference>
<protein>
    <submittedName>
        <fullName evidence="7">Cation ABC-3 trasnport family protein</fullName>
    </submittedName>
</protein>
<feature type="transmembrane region" description="Helical" evidence="6">
    <location>
        <begin position="62"/>
        <end position="80"/>
    </location>
</feature>
<dbReference type="GO" id="GO:0055085">
    <property type="term" value="P:transmembrane transport"/>
    <property type="evidence" value="ECO:0007669"/>
    <property type="project" value="InterPro"/>
</dbReference>